<reference evidence="1" key="2">
    <citation type="journal article" date="2015" name="Data Brief">
        <title>Shoot transcriptome of the giant reed, Arundo donax.</title>
        <authorList>
            <person name="Barrero R.A."/>
            <person name="Guerrero F.D."/>
            <person name="Moolhuijzen P."/>
            <person name="Goolsby J.A."/>
            <person name="Tidwell J."/>
            <person name="Bellgard S.E."/>
            <person name="Bellgard M.I."/>
        </authorList>
    </citation>
    <scope>NUCLEOTIDE SEQUENCE</scope>
    <source>
        <tissue evidence="1">Shoot tissue taken approximately 20 cm above the soil surface</tissue>
    </source>
</reference>
<sequence>MIRIFLCHEFLRGFAAQTAAMNIIKMPQVTISRHRRCFTELL</sequence>
<dbReference type="EMBL" id="GBRH01188178">
    <property type="protein sequence ID" value="JAE09718.1"/>
    <property type="molecule type" value="Transcribed_RNA"/>
</dbReference>
<dbReference type="AlphaFoldDB" id="A0A0A9FN45"/>
<accession>A0A0A9FN45</accession>
<protein>
    <submittedName>
        <fullName evidence="1">Uncharacterized protein</fullName>
    </submittedName>
</protein>
<name>A0A0A9FN45_ARUDO</name>
<organism evidence="1">
    <name type="scientific">Arundo donax</name>
    <name type="common">Giant reed</name>
    <name type="synonym">Donax arundinaceus</name>
    <dbReference type="NCBI Taxonomy" id="35708"/>
    <lineage>
        <taxon>Eukaryota</taxon>
        <taxon>Viridiplantae</taxon>
        <taxon>Streptophyta</taxon>
        <taxon>Embryophyta</taxon>
        <taxon>Tracheophyta</taxon>
        <taxon>Spermatophyta</taxon>
        <taxon>Magnoliopsida</taxon>
        <taxon>Liliopsida</taxon>
        <taxon>Poales</taxon>
        <taxon>Poaceae</taxon>
        <taxon>PACMAD clade</taxon>
        <taxon>Arundinoideae</taxon>
        <taxon>Arundineae</taxon>
        <taxon>Arundo</taxon>
    </lineage>
</organism>
<reference evidence="1" key="1">
    <citation type="submission" date="2014-09" db="EMBL/GenBank/DDBJ databases">
        <authorList>
            <person name="Magalhaes I.L.F."/>
            <person name="Oliveira U."/>
            <person name="Santos F.R."/>
            <person name="Vidigal T.H.D.A."/>
            <person name="Brescovit A.D."/>
            <person name="Santos A.J."/>
        </authorList>
    </citation>
    <scope>NUCLEOTIDE SEQUENCE</scope>
    <source>
        <tissue evidence="1">Shoot tissue taken approximately 20 cm above the soil surface</tissue>
    </source>
</reference>
<evidence type="ECO:0000313" key="1">
    <source>
        <dbReference type="EMBL" id="JAE09718.1"/>
    </source>
</evidence>
<proteinExistence type="predicted"/>